<evidence type="ECO:0000313" key="2">
    <source>
        <dbReference type="EMBL" id="MBU5484404.1"/>
    </source>
</evidence>
<sequence length="225" mass="26069">MKDNTNCIRENWSKIINEYNKLLRRRFVIKKYDNNLNKGVTDEQIKEAEQVLEFSFPSELAELYKCNNGNITNGEENVYLGAILGLQFISLEVLIYTWKEWCKFTDEKALDEYCTSIDEGKIKCLYANDHWIPFASDGWGNHIGIDLDPDINGTIGQVINFGRDEDDKIVLSNNLNEFLELMINIIKSKDFKLVNKIGEEAKFYRGSGDKGIHAIDYLKETLKYK</sequence>
<protein>
    <submittedName>
        <fullName evidence="2">SMI1/KNR4 family protein</fullName>
    </submittedName>
</protein>
<reference evidence="2 3" key="1">
    <citation type="submission" date="2021-06" db="EMBL/GenBank/DDBJ databases">
        <authorList>
            <person name="Sun Q."/>
            <person name="Li D."/>
        </authorList>
    </citation>
    <scope>NUCLEOTIDE SEQUENCE [LARGE SCALE GENOMIC DNA]</scope>
    <source>
        <strain evidence="2 3">MSJ-11</strain>
    </source>
</reference>
<dbReference type="Pfam" id="PF09346">
    <property type="entry name" value="SMI1_KNR4"/>
    <property type="match status" value="1"/>
</dbReference>
<dbReference type="RefSeq" id="WP_216438882.1">
    <property type="nucleotide sequence ID" value="NZ_JAHLQF010000002.1"/>
</dbReference>
<dbReference type="SMART" id="SM00860">
    <property type="entry name" value="SMI1_KNR4"/>
    <property type="match status" value="1"/>
</dbReference>
<accession>A0ABS6EJ30</accession>
<feature type="domain" description="Knr4/Smi1-like" evidence="1">
    <location>
        <begin position="39"/>
        <end position="181"/>
    </location>
</feature>
<keyword evidence="3" id="KW-1185">Reference proteome</keyword>
<dbReference type="Proteomes" id="UP000726170">
    <property type="component" value="Unassembled WGS sequence"/>
</dbReference>
<organism evidence="2 3">
    <name type="scientific">Clostridium mobile</name>
    <dbReference type="NCBI Taxonomy" id="2841512"/>
    <lineage>
        <taxon>Bacteria</taxon>
        <taxon>Bacillati</taxon>
        <taxon>Bacillota</taxon>
        <taxon>Clostridia</taxon>
        <taxon>Eubacteriales</taxon>
        <taxon>Clostridiaceae</taxon>
        <taxon>Clostridium</taxon>
    </lineage>
</organism>
<dbReference type="EMBL" id="JAHLQF010000002">
    <property type="protein sequence ID" value="MBU5484404.1"/>
    <property type="molecule type" value="Genomic_DNA"/>
</dbReference>
<proteinExistence type="predicted"/>
<name>A0ABS6EJ30_9CLOT</name>
<evidence type="ECO:0000313" key="3">
    <source>
        <dbReference type="Proteomes" id="UP000726170"/>
    </source>
</evidence>
<dbReference type="InterPro" id="IPR051873">
    <property type="entry name" value="KNR4/SMI1_regulator"/>
</dbReference>
<dbReference type="PANTHER" id="PTHR47432">
    <property type="entry name" value="CELL WALL ASSEMBLY REGULATOR SMI1"/>
    <property type="match status" value="1"/>
</dbReference>
<dbReference type="PANTHER" id="PTHR47432:SF1">
    <property type="entry name" value="CELL WALL ASSEMBLY REGULATOR SMI1"/>
    <property type="match status" value="1"/>
</dbReference>
<dbReference type="InterPro" id="IPR018958">
    <property type="entry name" value="Knr4/Smi1-like_dom"/>
</dbReference>
<gene>
    <name evidence="2" type="ORF">KQI86_08695</name>
</gene>
<comment type="caution">
    <text evidence="2">The sequence shown here is derived from an EMBL/GenBank/DDBJ whole genome shotgun (WGS) entry which is preliminary data.</text>
</comment>
<evidence type="ECO:0000259" key="1">
    <source>
        <dbReference type="SMART" id="SM00860"/>
    </source>
</evidence>